<reference evidence="1 2" key="1">
    <citation type="journal article" date="2022" name="Plant J.">
        <title>Chromosome-level genome of Camellia lanceoleosa provides a valuable resource for understanding genome evolution and self-incompatibility.</title>
        <authorList>
            <person name="Gong W."/>
            <person name="Xiao S."/>
            <person name="Wang L."/>
            <person name="Liao Z."/>
            <person name="Chang Y."/>
            <person name="Mo W."/>
            <person name="Hu G."/>
            <person name="Li W."/>
            <person name="Zhao G."/>
            <person name="Zhu H."/>
            <person name="Hu X."/>
            <person name="Ji K."/>
            <person name="Xiang X."/>
            <person name="Song Q."/>
            <person name="Yuan D."/>
            <person name="Jin S."/>
            <person name="Zhang L."/>
        </authorList>
    </citation>
    <scope>NUCLEOTIDE SEQUENCE [LARGE SCALE GENOMIC DNA]</scope>
    <source>
        <strain evidence="1">SQ_2022a</strain>
    </source>
</reference>
<dbReference type="EMBL" id="CM045766">
    <property type="protein sequence ID" value="KAI8004896.1"/>
    <property type="molecule type" value="Genomic_DNA"/>
</dbReference>
<evidence type="ECO:0000313" key="2">
    <source>
        <dbReference type="Proteomes" id="UP001060215"/>
    </source>
</evidence>
<keyword evidence="2" id="KW-1185">Reference proteome</keyword>
<sequence>MAHLSQVGPSHCIHSENIRSKVGYSLVFNIGSVQEYRTNEDTGQLSMQAPLEDAVIATEPLTKEDLVAYLASRCKPKEKWRIGTEREKFGFESETLRPMKLHITIMQGKQIISLEPRGQFELSVIPEDQDVVDANNIEMNGEDDSDHEINASNLPRGYERDHGDEFSIGGNDLDYEFGGSNTISGLRETEMSRFNDKNAFKEREAHKAIAKLFCCAALPPQTVEEFYYVKKFYNYLNPKFRISIDDLKDALELESGGEFSSQDVRDNYEVPSAEEWEKVRSICELVDSIYELHYSYQQPMIDFCLDGIGNQVDGAIGRDRDHM</sequence>
<dbReference type="Proteomes" id="UP001060215">
    <property type="component" value="Chromosome 9"/>
</dbReference>
<comment type="caution">
    <text evidence="1">The sequence shown here is derived from an EMBL/GenBank/DDBJ whole genome shotgun (WGS) entry which is preliminary data.</text>
</comment>
<protein>
    <submittedName>
        <fullName evidence="1">Uncharacterized protein</fullName>
    </submittedName>
</protein>
<accession>A0ACC0GXQ1</accession>
<proteinExistence type="predicted"/>
<evidence type="ECO:0000313" key="1">
    <source>
        <dbReference type="EMBL" id="KAI8004896.1"/>
    </source>
</evidence>
<gene>
    <name evidence="1" type="ORF">LOK49_LG08G03401</name>
</gene>
<name>A0ACC0GXQ1_9ERIC</name>
<organism evidence="1 2">
    <name type="scientific">Camellia lanceoleosa</name>
    <dbReference type="NCBI Taxonomy" id="1840588"/>
    <lineage>
        <taxon>Eukaryota</taxon>
        <taxon>Viridiplantae</taxon>
        <taxon>Streptophyta</taxon>
        <taxon>Embryophyta</taxon>
        <taxon>Tracheophyta</taxon>
        <taxon>Spermatophyta</taxon>
        <taxon>Magnoliopsida</taxon>
        <taxon>eudicotyledons</taxon>
        <taxon>Gunneridae</taxon>
        <taxon>Pentapetalae</taxon>
        <taxon>asterids</taxon>
        <taxon>Ericales</taxon>
        <taxon>Theaceae</taxon>
        <taxon>Camellia</taxon>
    </lineage>
</organism>